<dbReference type="Proteomes" id="UP000053237">
    <property type="component" value="Unassembled WGS sequence"/>
</dbReference>
<dbReference type="SMART" id="SM00025">
    <property type="entry name" value="Pumilio"/>
    <property type="match status" value="4"/>
</dbReference>
<evidence type="ECO:0000313" key="2">
    <source>
        <dbReference type="EMBL" id="CCI49721.1"/>
    </source>
</evidence>
<dbReference type="EMBL" id="CAIX01000331">
    <property type="protein sequence ID" value="CCI49721.1"/>
    <property type="molecule type" value="Genomic_DNA"/>
</dbReference>
<reference evidence="2 3" key="1">
    <citation type="submission" date="2012-05" db="EMBL/GenBank/DDBJ databases">
        <title>Recombination and specialization in a pathogen metapopulation.</title>
        <authorList>
            <person name="Gardiner A."/>
            <person name="Kemen E."/>
            <person name="Schultz-Larsen T."/>
            <person name="MacLean D."/>
            <person name="Van Oosterhout C."/>
            <person name="Jones J.D.G."/>
        </authorList>
    </citation>
    <scope>NUCLEOTIDE SEQUENCE [LARGE SCALE GENOMIC DNA]</scope>
    <source>
        <strain evidence="2 3">Ac Nc2</strain>
    </source>
</reference>
<dbReference type="InterPro" id="IPR040000">
    <property type="entry name" value="NOP9"/>
</dbReference>
<dbReference type="GO" id="GO:0000472">
    <property type="term" value="P:endonucleolytic cleavage to generate mature 5'-end of SSU-rRNA from (SSU-rRNA, 5.8S rRNA, LSU-rRNA)"/>
    <property type="evidence" value="ECO:0007669"/>
    <property type="project" value="TreeGrafter"/>
</dbReference>
<evidence type="ECO:0008006" key="4">
    <source>
        <dbReference type="Google" id="ProtNLM"/>
    </source>
</evidence>
<proteinExistence type="predicted"/>
<protein>
    <recommendedName>
        <fullName evidence="4">Pumilio domain-containing protein NOP9</fullName>
    </recommendedName>
</protein>
<comment type="caution">
    <text evidence="2">The sequence shown here is derived from an EMBL/GenBank/DDBJ whole genome shotgun (WGS) entry which is preliminary data.</text>
</comment>
<dbReference type="STRING" id="65357.A0A024GT08"/>
<dbReference type="GO" id="GO:0030688">
    <property type="term" value="C:preribosome, small subunit precursor"/>
    <property type="evidence" value="ECO:0007669"/>
    <property type="project" value="TreeGrafter"/>
</dbReference>
<dbReference type="AlphaFoldDB" id="A0A024GT08"/>
<dbReference type="PANTHER" id="PTHR13102">
    <property type="entry name" value="NUCLEOLAR PROTEIN 9"/>
    <property type="match status" value="1"/>
</dbReference>
<dbReference type="GO" id="GO:0000480">
    <property type="term" value="P:endonucleolytic cleavage in 5'-ETS of tricistronic rRNA transcript (SSU-rRNA, 5.8S rRNA, LSU-rRNA)"/>
    <property type="evidence" value="ECO:0007669"/>
    <property type="project" value="TreeGrafter"/>
</dbReference>
<dbReference type="GO" id="GO:0030686">
    <property type="term" value="C:90S preribosome"/>
    <property type="evidence" value="ECO:0007669"/>
    <property type="project" value="TreeGrafter"/>
</dbReference>
<dbReference type="PANTHER" id="PTHR13102:SF0">
    <property type="entry name" value="NUCLEOLAR PROTEIN 9"/>
    <property type="match status" value="1"/>
</dbReference>
<dbReference type="InterPro" id="IPR001313">
    <property type="entry name" value="Pumilio_RNA-bd_rpt"/>
</dbReference>
<keyword evidence="3" id="KW-1185">Reference proteome</keyword>
<evidence type="ECO:0000313" key="3">
    <source>
        <dbReference type="Proteomes" id="UP000053237"/>
    </source>
</evidence>
<dbReference type="InterPro" id="IPR016024">
    <property type="entry name" value="ARM-type_fold"/>
</dbReference>
<evidence type="ECO:0000256" key="1">
    <source>
        <dbReference type="ARBA" id="ARBA00022737"/>
    </source>
</evidence>
<dbReference type="Gene3D" id="1.25.10.10">
    <property type="entry name" value="Leucine-rich Repeat Variant"/>
    <property type="match status" value="2"/>
</dbReference>
<dbReference type="GO" id="GO:0003723">
    <property type="term" value="F:RNA binding"/>
    <property type="evidence" value="ECO:0007669"/>
    <property type="project" value="InterPro"/>
</dbReference>
<gene>
    <name evidence="2" type="ORF">BN9_110960</name>
</gene>
<dbReference type="GO" id="GO:0000447">
    <property type="term" value="P:endonucleolytic cleavage in ITS1 to separate SSU-rRNA from 5.8S rRNA and LSU-rRNA from tricistronic rRNA transcript (SSU-rRNA, 5.8S rRNA, LSU-rRNA)"/>
    <property type="evidence" value="ECO:0007669"/>
    <property type="project" value="TreeGrafter"/>
</dbReference>
<dbReference type="GO" id="GO:0000056">
    <property type="term" value="P:ribosomal small subunit export from nucleus"/>
    <property type="evidence" value="ECO:0007669"/>
    <property type="project" value="TreeGrafter"/>
</dbReference>
<dbReference type="GO" id="GO:0005730">
    <property type="term" value="C:nucleolus"/>
    <property type="evidence" value="ECO:0007669"/>
    <property type="project" value="TreeGrafter"/>
</dbReference>
<keyword evidence="1" id="KW-0677">Repeat</keyword>
<dbReference type="InParanoid" id="A0A024GT08"/>
<name>A0A024GT08_9STRA</name>
<dbReference type="OrthoDB" id="392571at2759"/>
<sequence length="617" mass="69695">MSLTDEAPRVLRPRRLEPDTLAYLKEVTESLVVNDFSRENEIEQDGISAMIWNVLDEITPRIASASSDRHACSHIERLIDKMNAVQIRFFLSQMTSYFSHLWTNRYSSHVLQHILAKASSIVNDEVQIGLLESLENDENVPEFAKKCPSMVSIIESMVDEVKTEWVSLMSDISATHVLRSVLHVLAGKPFRVQKRGKRAKHANTVYGVDTEKDVKGETLQVPKSFADTFRDILMAVVSLEVSTIQEVMYDTNAGPLITTLMQLSRPKARQTLLNRIFCWSDEEDAAGLDTRKIFFDYAGDAVASHFLEAVFSCLSASFFDKLYNKCLDGNLVEYSEHAISNFVVQHALAVVSDTSIAEKITKELLPVISDLMSMGRYGVIWRLTELCGRIKCGQEAVLEAVKNALEKRQANRPEAVQKDWVSALLSVELQSSNAKAYKVSMNVMGAKIFHEFFKFEGVKATKAMVKTLFQVYNPAQLAALACDTTGSRYIIEPIWESKVPERAWAVHALFEKLKGKFGTLAADRLGVFTVMKCYEALSDVSEKELVVKELVHNETKLLGSHFAQYALDLCRTYEYKKDVNEWKAHFTKQKKISEQFASVLADEPLPTPKRKRTKKCT</sequence>
<dbReference type="InterPro" id="IPR011989">
    <property type="entry name" value="ARM-like"/>
</dbReference>
<organism evidence="2 3">
    <name type="scientific">Albugo candida</name>
    <dbReference type="NCBI Taxonomy" id="65357"/>
    <lineage>
        <taxon>Eukaryota</taxon>
        <taxon>Sar</taxon>
        <taxon>Stramenopiles</taxon>
        <taxon>Oomycota</taxon>
        <taxon>Peronosporomycetes</taxon>
        <taxon>Albuginales</taxon>
        <taxon>Albuginaceae</taxon>
        <taxon>Albugo</taxon>
    </lineage>
</organism>
<dbReference type="SUPFAM" id="SSF48371">
    <property type="entry name" value="ARM repeat"/>
    <property type="match status" value="2"/>
</dbReference>
<dbReference type="Pfam" id="PF22493">
    <property type="entry name" value="PUF_NOP9"/>
    <property type="match status" value="1"/>
</dbReference>
<accession>A0A024GT08</accession>